<evidence type="ECO:0000313" key="4">
    <source>
        <dbReference type="EMBL" id="SNS32530.1"/>
    </source>
</evidence>
<dbReference type="InterPro" id="IPR009830">
    <property type="entry name" value="LppX/LprAFG"/>
</dbReference>
<evidence type="ECO:0000256" key="2">
    <source>
        <dbReference type="ARBA" id="ARBA00009194"/>
    </source>
</evidence>
<gene>
    <name evidence="4" type="ORF">SAMN06265355_11515</name>
</gene>
<keyword evidence="5" id="KW-1185">Reference proteome</keyword>
<dbReference type="SUPFAM" id="SSF89392">
    <property type="entry name" value="Prokaryotic lipoproteins and lipoprotein localization factors"/>
    <property type="match status" value="1"/>
</dbReference>
<reference evidence="5" key="1">
    <citation type="submission" date="2017-06" db="EMBL/GenBank/DDBJ databases">
        <authorList>
            <person name="Varghese N."/>
            <person name="Submissions S."/>
        </authorList>
    </citation>
    <scope>NUCLEOTIDE SEQUENCE [LARGE SCALE GENOMIC DNA]</scope>
    <source>
        <strain evidence="5">DSM 44485</strain>
    </source>
</reference>
<organism evidence="4 5">
    <name type="scientific">Actinomadura mexicana</name>
    <dbReference type="NCBI Taxonomy" id="134959"/>
    <lineage>
        <taxon>Bacteria</taxon>
        <taxon>Bacillati</taxon>
        <taxon>Actinomycetota</taxon>
        <taxon>Actinomycetes</taxon>
        <taxon>Streptosporangiales</taxon>
        <taxon>Thermomonosporaceae</taxon>
        <taxon>Actinomadura</taxon>
    </lineage>
</organism>
<dbReference type="EMBL" id="FZNP01000015">
    <property type="protein sequence ID" value="SNS32530.1"/>
    <property type="molecule type" value="Genomic_DNA"/>
</dbReference>
<dbReference type="AlphaFoldDB" id="A0A239DJA1"/>
<comment type="similarity">
    <text evidence="2">Belongs to the LppX/LprAFG lipoprotein family.</text>
</comment>
<evidence type="ECO:0000256" key="3">
    <source>
        <dbReference type="ARBA" id="ARBA00022475"/>
    </source>
</evidence>
<dbReference type="InterPro" id="IPR029046">
    <property type="entry name" value="LolA/LolB/LppX"/>
</dbReference>
<proteinExistence type="inferred from homology"/>
<dbReference type="Pfam" id="PF07161">
    <property type="entry name" value="LppX_LprAFG"/>
    <property type="match status" value="1"/>
</dbReference>
<dbReference type="GO" id="GO:0030313">
    <property type="term" value="C:cell envelope"/>
    <property type="evidence" value="ECO:0007669"/>
    <property type="project" value="UniProtKB-SubCell"/>
</dbReference>
<dbReference type="Gene3D" id="2.50.20.20">
    <property type="match status" value="1"/>
</dbReference>
<dbReference type="RefSeq" id="WP_179279096.1">
    <property type="nucleotide sequence ID" value="NZ_FZNP01000015.1"/>
</dbReference>
<comment type="subcellular location">
    <subcellularLocation>
        <location evidence="1">Cell envelope</location>
    </subcellularLocation>
</comment>
<keyword evidence="3" id="KW-0472">Membrane</keyword>
<evidence type="ECO:0000256" key="1">
    <source>
        <dbReference type="ARBA" id="ARBA00004196"/>
    </source>
</evidence>
<keyword evidence="3" id="KW-1003">Cell membrane</keyword>
<evidence type="ECO:0000313" key="5">
    <source>
        <dbReference type="Proteomes" id="UP000198420"/>
    </source>
</evidence>
<dbReference type="Proteomes" id="UP000198420">
    <property type="component" value="Unassembled WGS sequence"/>
</dbReference>
<protein>
    <recommendedName>
        <fullName evidence="6">LppX_LprAFG lipoprotein</fullName>
    </recommendedName>
</protein>
<dbReference type="PROSITE" id="PS51257">
    <property type="entry name" value="PROKAR_LIPOPROTEIN"/>
    <property type="match status" value="1"/>
</dbReference>
<sequence length="290" mass="31233">MIRRFAAGTALATGLALSLTGCLGEAGKTVDDAGKGLKLSAAQVLGKAAEKTGQVDSFQADMAMRMTGSSDGNVSMNGTMQYRTKPDLAYSMNFGQMTVAGKPMSGMEQRLVGRNMYMKMPMLSQLGGGKPWIKISLDELGAKTGMNIDELLQQSRQMDPVQNTKMLTASKDAREVGKETIDGVQTTHYTGTYKMEDAVAKLSPETREAYRKSLGTTGTQAMHFDLWVDGQQLPRQMTMKSTQSTEGDMTMTMKYRDFGKPVQVTEPPASEVTDFAEIMGRLGGGGTPGA</sequence>
<accession>A0A239DJA1</accession>
<evidence type="ECO:0008006" key="6">
    <source>
        <dbReference type="Google" id="ProtNLM"/>
    </source>
</evidence>
<name>A0A239DJA1_9ACTN</name>